<reference evidence="2 3" key="1">
    <citation type="submission" date="2024-02" db="EMBL/GenBank/DDBJ databases">
        <title>De novo assembly and annotation of 12 fungi associated with fruit tree decline syndrome in Ontario, Canada.</title>
        <authorList>
            <person name="Sulman M."/>
            <person name="Ellouze W."/>
            <person name="Ilyukhin E."/>
        </authorList>
    </citation>
    <scope>NUCLEOTIDE SEQUENCE [LARGE SCALE GENOMIC DNA]</scope>
    <source>
        <strain evidence="2 3">M1-105</strain>
    </source>
</reference>
<dbReference type="Proteomes" id="UP001521116">
    <property type="component" value="Unassembled WGS sequence"/>
</dbReference>
<dbReference type="PANTHER" id="PTHR36223:SF1">
    <property type="entry name" value="TRANSCRIPTION ELONGATION FACTOR EAF N-TERMINAL DOMAIN-CONTAINING PROTEIN"/>
    <property type="match status" value="1"/>
</dbReference>
<protein>
    <recommendedName>
        <fullName evidence="1">DUF7918 domain-containing protein</fullName>
    </recommendedName>
</protein>
<feature type="domain" description="DUF7918" evidence="1">
    <location>
        <begin position="9"/>
        <end position="182"/>
    </location>
</feature>
<dbReference type="EMBL" id="JAJVDC020000039">
    <property type="protein sequence ID" value="KAL1631722.1"/>
    <property type="molecule type" value="Genomic_DNA"/>
</dbReference>
<accession>A0ABR3SWK1</accession>
<dbReference type="InterPro" id="IPR057678">
    <property type="entry name" value="DUF7918"/>
</dbReference>
<dbReference type="PANTHER" id="PTHR36223">
    <property type="entry name" value="BETA-LACTAMASE-TYPE TRANSPEPTIDASE FOLD DOMAIN CONTAINING PROTEIN"/>
    <property type="match status" value="1"/>
</dbReference>
<comment type="caution">
    <text evidence="2">The sequence shown here is derived from an EMBL/GenBank/DDBJ whole genome shotgun (WGS) entry which is preliminary data.</text>
</comment>
<gene>
    <name evidence="2" type="ORF">SLS56_004396</name>
</gene>
<evidence type="ECO:0000313" key="3">
    <source>
        <dbReference type="Proteomes" id="UP001521116"/>
    </source>
</evidence>
<evidence type="ECO:0000313" key="2">
    <source>
        <dbReference type="EMBL" id="KAL1631722.1"/>
    </source>
</evidence>
<sequence>MAILPRVPGISVEVRVDGEPLEEFFSEDEEDTTNTATRYVEATSGDIFTIHWTYHKSLKCRRQDLNGHALVDGKRVRSAITWSTDWMDQDSHTIDVTGVCLHEQGDYVMRDMIFSEVKIVENNKDQTLPATLEALRSLGEIRVCFWNGTAAIEDERAKPCNFDTIESVPEKKLKGRAISHQTR</sequence>
<dbReference type="Pfam" id="PF25534">
    <property type="entry name" value="DUF7918"/>
    <property type="match status" value="1"/>
</dbReference>
<name>A0ABR3SWK1_9PEZI</name>
<keyword evidence="3" id="KW-1185">Reference proteome</keyword>
<proteinExistence type="predicted"/>
<evidence type="ECO:0000259" key="1">
    <source>
        <dbReference type="Pfam" id="PF25534"/>
    </source>
</evidence>
<organism evidence="2 3">
    <name type="scientific">Neofusicoccum ribis</name>
    <dbReference type="NCBI Taxonomy" id="45134"/>
    <lineage>
        <taxon>Eukaryota</taxon>
        <taxon>Fungi</taxon>
        <taxon>Dikarya</taxon>
        <taxon>Ascomycota</taxon>
        <taxon>Pezizomycotina</taxon>
        <taxon>Dothideomycetes</taxon>
        <taxon>Dothideomycetes incertae sedis</taxon>
        <taxon>Botryosphaeriales</taxon>
        <taxon>Botryosphaeriaceae</taxon>
        <taxon>Neofusicoccum</taxon>
    </lineage>
</organism>